<comment type="caution">
    <text evidence="1">The sequence shown here is derived from an EMBL/GenBank/DDBJ whole genome shotgun (WGS) entry which is preliminary data.</text>
</comment>
<evidence type="ECO:0000313" key="2">
    <source>
        <dbReference type="Proteomes" id="UP000675284"/>
    </source>
</evidence>
<sequence>MKKFVIITAFFLFFLLLVHNYYSKPGYFGLIHLDKKEDKQGQYMFTFHKVGDTEKVTLDLSDSKILIRNEEVIPIAESWKDIKEDNTYHISMEQNRFPYNKIFDTHTIEVFYMD</sequence>
<keyword evidence="2" id="KW-1185">Reference proteome</keyword>
<protein>
    <submittedName>
        <fullName evidence="1">Uncharacterized protein</fullName>
    </submittedName>
</protein>
<dbReference type="RefSeq" id="WP_166530549.1">
    <property type="nucleotide sequence ID" value="NZ_JAGSOT010000038.1"/>
</dbReference>
<proteinExistence type="predicted"/>
<dbReference type="Proteomes" id="UP000675284">
    <property type="component" value="Unassembled WGS sequence"/>
</dbReference>
<organism evidence="1 2">
    <name type="scientific">Virgibacillus salarius</name>
    <dbReference type="NCBI Taxonomy" id="447199"/>
    <lineage>
        <taxon>Bacteria</taxon>
        <taxon>Bacillati</taxon>
        <taxon>Bacillota</taxon>
        <taxon>Bacilli</taxon>
        <taxon>Bacillales</taxon>
        <taxon>Bacillaceae</taxon>
        <taxon>Virgibacillus</taxon>
    </lineage>
</organism>
<reference evidence="1" key="1">
    <citation type="submission" date="2021-04" db="EMBL/GenBank/DDBJ databases">
        <title>Isolation and polyphasic classification of algal microorganism.</title>
        <authorList>
            <person name="Wang S."/>
        </authorList>
    </citation>
    <scope>NUCLEOTIDE SEQUENCE</scope>
    <source>
        <strain evidence="1">720a</strain>
    </source>
</reference>
<accession>A0A941I9M4</accession>
<dbReference type="AlphaFoldDB" id="A0A941I9M4"/>
<dbReference type="EMBL" id="JAGSOT010000038">
    <property type="protein sequence ID" value="MBR7796924.1"/>
    <property type="molecule type" value="Genomic_DNA"/>
</dbReference>
<evidence type="ECO:0000313" key="1">
    <source>
        <dbReference type="EMBL" id="MBR7796924.1"/>
    </source>
</evidence>
<gene>
    <name evidence="1" type="ORF">KCX74_12825</name>
</gene>
<name>A0A941I9M4_9BACI</name>